<comment type="caution">
    <text evidence="3">The sequence shown here is derived from an EMBL/GenBank/DDBJ whole genome shotgun (WGS) entry which is preliminary data.</text>
</comment>
<evidence type="ECO:0000259" key="2">
    <source>
        <dbReference type="SMART" id="SM00014"/>
    </source>
</evidence>
<feature type="transmembrane region" description="Helical" evidence="1">
    <location>
        <begin position="179"/>
        <end position="197"/>
    </location>
</feature>
<keyword evidence="1" id="KW-0472">Membrane</keyword>
<feature type="transmembrane region" description="Helical" evidence="1">
    <location>
        <begin position="119"/>
        <end position="139"/>
    </location>
</feature>
<evidence type="ECO:0000313" key="3">
    <source>
        <dbReference type="EMBL" id="GFH42798.1"/>
    </source>
</evidence>
<dbReference type="SMART" id="SM00014">
    <property type="entry name" value="acidPPc"/>
    <property type="match status" value="1"/>
</dbReference>
<keyword evidence="4" id="KW-1185">Reference proteome</keyword>
<gene>
    <name evidence="3" type="ORF">Hs30E_13490</name>
</gene>
<dbReference type="InterPro" id="IPR000326">
    <property type="entry name" value="PAP2/HPO"/>
</dbReference>
<dbReference type="PANTHER" id="PTHR14969">
    <property type="entry name" value="SPHINGOSINE-1-PHOSPHATE PHOSPHOHYDROLASE"/>
    <property type="match status" value="1"/>
</dbReference>
<dbReference type="Pfam" id="PF01569">
    <property type="entry name" value="PAP2"/>
    <property type="match status" value="1"/>
</dbReference>
<proteinExistence type="predicted"/>
<dbReference type="Proteomes" id="UP000480303">
    <property type="component" value="Unassembled WGS sequence"/>
</dbReference>
<feature type="transmembrane region" description="Helical" evidence="1">
    <location>
        <begin position="52"/>
        <end position="75"/>
    </location>
</feature>
<protein>
    <submittedName>
        <fullName evidence="3">Phosphatase PAP2 family protein</fullName>
    </submittedName>
</protein>
<keyword evidence="1" id="KW-1133">Transmembrane helix</keyword>
<sequence length="211" mass="23938">MYQLGASFGLILFVILGYVVKFYPHVLSGFDDKVQGAIRCEMLEALTVFFKFVTHFAGFVYVPVILVVFTAFFLIKKWYAELIFLVGNVAVMPVLVHILKGIYGRSRPSVVHLVVEYGFSFPSGHAATGLMVYGCLMVLICQRLHSSSIKWLIRVLLTIFIVLIGISRVYLGVHYPSDILGGWLLSGSLLLLGYPIYDEWRFKWRFKGVQK</sequence>
<dbReference type="InterPro" id="IPR036938">
    <property type="entry name" value="PAP2/HPO_sf"/>
</dbReference>
<feature type="transmembrane region" description="Helical" evidence="1">
    <location>
        <begin position="82"/>
        <end position="99"/>
    </location>
</feature>
<keyword evidence="1" id="KW-0812">Transmembrane</keyword>
<evidence type="ECO:0000256" key="1">
    <source>
        <dbReference type="SAM" id="Phobius"/>
    </source>
</evidence>
<dbReference type="CDD" id="cd03392">
    <property type="entry name" value="PAP2_like_2"/>
    <property type="match status" value="1"/>
</dbReference>
<evidence type="ECO:0000313" key="4">
    <source>
        <dbReference type="Proteomes" id="UP000480303"/>
    </source>
</evidence>
<accession>A0A6A0BEP2</accession>
<dbReference type="Gene3D" id="1.20.144.10">
    <property type="entry name" value="Phosphatidic acid phosphatase type 2/haloperoxidase"/>
    <property type="match status" value="1"/>
</dbReference>
<dbReference type="EMBL" id="BLLI01000040">
    <property type="protein sequence ID" value="GFH42798.1"/>
    <property type="molecule type" value="Genomic_DNA"/>
</dbReference>
<feature type="transmembrane region" description="Helical" evidence="1">
    <location>
        <begin position="151"/>
        <end position="173"/>
    </location>
</feature>
<dbReference type="PANTHER" id="PTHR14969:SF13">
    <property type="entry name" value="AT30094P"/>
    <property type="match status" value="1"/>
</dbReference>
<dbReference type="AlphaFoldDB" id="A0A6A0BEP2"/>
<feature type="domain" description="Phosphatidic acid phosphatase type 2/haloperoxidase" evidence="2">
    <location>
        <begin position="82"/>
        <end position="194"/>
    </location>
</feature>
<dbReference type="SUPFAM" id="SSF48317">
    <property type="entry name" value="Acid phosphatase/Vanadium-dependent haloperoxidase"/>
    <property type="match status" value="1"/>
</dbReference>
<reference evidence="3 4" key="1">
    <citation type="submission" date="2020-02" db="EMBL/GenBank/DDBJ databases">
        <title>Draft genome sequence of Lactococcus sp. Hs30E4-3.</title>
        <authorList>
            <person name="Noda S."/>
            <person name="Yuki M."/>
            <person name="Ohkuma M."/>
        </authorList>
    </citation>
    <scope>NUCLEOTIDE SEQUENCE [LARGE SCALE GENOMIC DNA]</scope>
    <source>
        <strain evidence="3 4">Hs30E4-3</strain>
    </source>
</reference>
<organism evidence="3 4">
    <name type="scientific">Pseudolactococcus hodotermopsidis</name>
    <dbReference type="NCBI Taxonomy" id="2709157"/>
    <lineage>
        <taxon>Bacteria</taxon>
        <taxon>Bacillati</taxon>
        <taxon>Bacillota</taxon>
        <taxon>Bacilli</taxon>
        <taxon>Lactobacillales</taxon>
        <taxon>Streptococcaceae</taxon>
        <taxon>Pseudolactococcus</taxon>
    </lineage>
</organism>
<name>A0A6A0BEP2_9LACT</name>